<feature type="compositionally biased region" description="Basic and acidic residues" evidence="1">
    <location>
        <begin position="80"/>
        <end position="93"/>
    </location>
</feature>
<evidence type="ECO:0000256" key="1">
    <source>
        <dbReference type="SAM" id="MobiDB-lite"/>
    </source>
</evidence>
<comment type="caution">
    <text evidence="2">The sequence shown here is derived from an EMBL/GenBank/DDBJ whole genome shotgun (WGS) entry which is preliminary data.</text>
</comment>
<evidence type="ECO:0000313" key="3">
    <source>
        <dbReference type="Proteomes" id="UP001152484"/>
    </source>
</evidence>
<sequence>MKLSSAASPCLFAAQFDVQRRFFLRFCSPPLPPSLFAEFASTVDGADGKATNMALDVTNYLLEICSGLSKRGGCQKRQRRVDAGDPPARRGGRDNTGGCCRQRQRRRRAAVGGVVRCGGGNVSCGDGGDVRCDCGWWRRRSRSRRRWQSQPRVVPLHLPSLLLSLYGFILCCIIN</sequence>
<feature type="region of interest" description="Disordered" evidence="1">
    <location>
        <begin position="76"/>
        <end position="99"/>
    </location>
</feature>
<organism evidence="2 3">
    <name type="scientific">Cuscuta europaea</name>
    <name type="common">European dodder</name>
    <dbReference type="NCBI Taxonomy" id="41803"/>
    <lineage>
        <taxon>Eukaryota</taxon>
        <taxon>Viridiplantae</taxon>
        <taxon>Streptophyta</taxon>
        <taxon>Embryophyta</taxon>
        <taxon>Tracheophyta</taxon>
        <taxon>Spermatophyta</taxon>
        <taxon>Magnoliopsida</taxon>
        <taxon>eudicotyledons</taxon>
        <taxon>Gunneridae</taxon>
        <taxon>Pentapetalae</taxon>
        <taxon>asterids</taxon>
        <taxon>lamiids</taxon>
        <taxon>Solanales</taxon>
        <taxon>Convolvulaceae</taxon>
        <taxon>Cuscuteae</taxon>
        <taxon>Cuscuta</taxon>
        <taxon>Cuscuta subgen. Cuscuta</taxon>
    </lineage>
</organism>
<dbReference type="AlphaFoldDB" id="A0A9P1DZQ5"/>
<gene>
    <name evidence="2" type="ORF">CEURO_LOCUS2703</name>
</gene>
<accession>A0A9P1DZQ5</accession>
<reference evidence="2" key="1">
    <citation type="submission" date="2022-07" db="EMBL/GenBank/DDBJ databases">
        <authorList>
            <person name="Macas J."/>
            <person name="Novak P."/>
            <person name="Neumann P."/>
        </authorList>
    </citation>
    <scope>NUCLEOTIDE SEQUENCE</scope>
</reference>
<name>A0A9P1DZQ5_CUSEU</name>
<protein>
    <submittedName>
        <fullName evidence="2">Uncharacterized protein</fullName>
    </submittedName>
</protein>
<dbReference type="EMBL" id="CAMAPE010000005">
    <property type="protein sequence ID" value="CAH9068056.1"/>
    <property type="molecule type" value="Genomic_DNA"/>
</dbReference>
<proteinExistence type="predicted"/>
<evidence type="ECO:0000313" key="2">
    <source>
        <dbReference type="EMBL" id="CAH9068056.1"/>
    </source>
</evidence>
<keyword evidence="3" id="KW-1185">Reference proteome</keyword>
<dbReference type="Proteomes" id="UP001152484">
    <property type="component" value="Unassembled WGS sequence"/>
</dbReference>